<evidence type="ECO:0000313" key="2">
    <source>
        <dbReference type="EMBL" id="GLW71743.1"/>
    </source>
</evidence>
<evidence type="ECO:0000313" key="3">
    <source>
        <dbReference type="Proteomes" id="UP001165041"/>
    </source>
</evidence>
<feature type="region of interest" description="Disordered" evidence="1">
    <location>
        <begin position="152"/>
        <end position="189"/>
    </location>
</feature>
<organism evidence="2 3">
    <name type="scientific">Kitasatospora phosalacinea</name>
    <dbReference type="NCBI Taxonomy" id="2065"/>
    <lineage>
        <taxon>Bacteria</taxon>
        <taxon>Bacillati</taxon>
        <taxon>Actinomycetota</taxon>
        <taxon>Actinomycetes</taxon>
        <taxon>Kitasatosporales</taxon>
        <taxon>Streptomycetaceae</taxon>
        <taxon>Kitasatospora</taxon>
    </lineage>
</organism>
<dbReference type="AlphaFoldDB" id="A0A9W6QB13"/>
<gene>
    <name evidence="2" type="ORF">Kpho02_40420</name>
</gene>
<dbReference type="EMBL" id="BSSA01000013">
    <property type="protein sequence ID" value="GLW71743.1"/>
    <property type="molecule type" value="Genomic_DNA"/>
</dbReference>
<dbReference type="RefSeq" id="WP_285737484.1">
    <property type="nucleotide sequence ID" value="NZ_BSSA01000013.1"/>
</dbReference>
<name>A0A9W6QB13_9ACTN</name>
<evidence type="ECO:0000256" key="1">
    <source>
        <dbReference type="SAM" id="MobiDB-lite"/>
    </source>
</evidence>
<comment type="caution">
    <text evidence="2">The sequence shown here is derived from an EMBL/GenBank/DDBJ whole genome shotgun (WGS) entry which is preliminary data.</text>
</comment>
<feature type="compositionally biased region" description="Gly residues" evidence="1">
    <location>
        <begin position="161"/>
        <end position="171"/>
    </location>
</feature>
<protein>
    <submittedName>
        <fullName evidence="2">Uncharacterized protein</fullName>
    </submittedName>
</protein>
<reference evidence="2" key="1">
    <citation type="submission" date="2023-02" db="EMBL/GenBank/DDBJ databases">
        <title>Kitasatospora phosalacinea NBRC 14627.</title>
        <authorList>
            <person name="Ichikawa N."/>
            <person name="Sato H."/>
            <person name="Tonouchi N."/>
        </authorList>
    </citation>
    <scope>NUCLEOTIDE SEQUENCE</scope>
    <source>
        <strain evidence="2">NBRC 14627</strain>
    </source>
</reference>
<accession>A0A9W6QB13</accession>
<dbReference type="Proteomes" id="UP001165041">
    <property type="component" value="Unassembled WGS sequence"/>
</dbReference>
<proteinExistence type="predicted"/>
<sequence>MLEASTDGGGGGTTAPTGFFSGAVSAVNAAFAATQALASQVGAGAVKVEIESLQTFKSRVDGILSTLNSSPAAQGTISQQQLTPGQLGQNFGQAGDLMSAYSTVHANLEQLSRTLSLQIEAMSASIDMAARGYDNADAEQQQQFHSILNQAGAQANRPPAGGYGASGGYGAAGAQAPQAPLTGTQQGSY</sequence>